<feature type="region of interest" description="Disordered" evidence="3">
    <location>
        <begin position="629"/>
        <end position="676"/>
    </location>
</feature>
<dbReference type="InterPro" id="IPR007219">
    <property type="entry name" value="XnlR_reg_dom"/>
</dbReference>
<feature type="compositionally biased region" description="Acidic residues" evidence="3">
    <location>
        <begin position="179"/>
        <end position="192"/>
    </location>
</feature>
<dbReference type="PROSITE" id="PS50048">
    <property type="entry name" value="ZN2_CY6_FUNGAL_2"/>
    <property type="match status" value="1"/>
</dbReference>
<dbReference type="GO" id="GO:0008270">
    <property type="term" value="F:zinc ion binding"/>
    <property type="evidence" value="ECO:0007669"/>
    <property type="project" value="InterPro"/>
</dbReference>
<evidence type="ECO:0000256" key="1">
    <source>
        <dbReference type="ARBA" id="ARBA00022723"/>
    </source>
</evidence>
<dbReference type="InterPro" id="IPR052761">
    <property type="entry name" value="Fungal_Detox/Toxin_TFs"/>
</dbReference>
<dbReference type="GO" id="GO:0006351">
    <property type="term" value="P:DNA-templated transcription"/>
    <property type="evidence" value="ECO:0007669"/>
    <property type="project" value="InterPro"/>
</dbReference>
<evidence type="ECO:0000313" key="6">
    <source>
        <dbReference type="Proteomes" id="UP000287124"/>
    </source>
</evidence>
<dbReference type="InterPro" id="IPR036864">
    <property type="entry name" value="Zn2-C6_fun-type_DNA-bd_sf"/>
</dbReference>
<reference evidence="5 6" key="1">
    <citation type="submission" date="2017-06" db="EMBL/GenBank/DDBJ databases">
        <title>Comparative genomic analysis of Ambrosia Fusariam Clade fungi.</title>
        <authorList>
            <person name="Stajich J.E."/>
            <person name="Carrillo J."/>
            <person name="Kijimoto T."/>
            <person name="Eskalen A."/>
            <person name="O'Donnell K."/>
            <person name="Kasson M."/>
        </authorList>
    </citation>
    <scope>NUCLEOTIDE SEQUENCE [LARGE SCALE GENOMIC DNA]</scope>
    <source>
        <strain evidence="5 6">UCR1854</strain>
    </source>
</reference>
<dbReference type="GO" id="GO:0000981">
    <property type="term" value="F:DNA-binding transcription factor activity, RNA polymerase II-specific"/>
    <property type="evidence" value="ECO:0007669"/>
    <property type="project" value="InterPro"/>
</dbReference>
<comment type="caution">
    <text evidence="5">The sequence shown here is derived from an EMBL/GenBank/DDBJ whole genome shotgun (WGS) entry which is preliminary data.</text>
</comment>
<dbReference type="Proteomes" id="UP000287124">
    <property type="component" value="Unassembled WGS sequence"/>
</dbReference>
<feature type="compositionally biased region" description="Basic and acidic residues" evidence="3">
    <location>
        <begin position="629"/>
        <end position="647"/>
    </location>
</feature>
<feature type="region of interest" description="Disordered" evidence="3">
    <location>
        <begin position="165"/>
        <end position="192"/>
    </location>
</feature>
<dbReference type="Gene3D" id="4.10.240.10">
    <property type="entry name" value="Zn(2)-C6 fungal-type DNA-binding domain"/>
    <property type="match status" value="1"/>
</dbReference>
<keyword evidence="6" id="KW-1185">Reference proteome</keyword>
<evidence type="ECO:0000256" key="3">
    <source>
        <dbReference type="SAM" id="MobiDB-lite"/>
    </source>
</evidence>
<evidence type="ECO:0000313" key="5">
    <source>
        <dbReference type="EMBL" id="RTE84758.1"/>
    </source>
</evidence>
<dbReference type="Pfam" id="PF04082">
    <property type="entry name" value="Fungal_trans"/>
    <property type="match status" value="1"/>
</dbReference>
<dbReference type="SUPFAM" id="SSF57701">
    <property type="entry name" value="Zn2/Cys6 DNA-binding domain"/>
    <property type="match status" value="1"/>
</dbReference>
<dbReference type="AlphaFoldDB" id="A0A430MA08"/>
<keyword evidence="1" id="KW-0479">Metal-binding</keyword>
<feature type="domain" description="Zn(2)-C6 fungal-type" evidence="4">
    <location>
        <begin position="69"/>
        <end position="101"/>
    </location>
</feature>
<dbReference type="GO" id="GO:0003677">
    <property type="term" value="F:DNA binding"/>
    <property type="evidence" value="ECO:0007669"/>
    <property type="project" value="InterPro"/>
</dbReference>
<dbReference type="Pfam" id="PF00172">
    <property type="entry name" value="Zn_clus"/>
    <property type="match status" value="1"/>
</dbReference>
<evidence type="ECO:0000259" key="4">
    <source>
        <dbReference type="PROSITE" id="PS50048"/>
    </source>
</evidence>
<name>A0A430MA08_9HYPO</name>
<gene>
    <name evidence="5" type="ORF">BHE90_000803</name>
</gene>
<protein>
    <recommendedName>
        <fullName evidence="4">Zn(2)-C6 fungal-type domain-containing protein</fullName>
    </recommendedName>
</protein>
<proteinExistence type="predicted"/>
<dbReference type="SMART" id="SM00066">
    <property type="entry name" value="GAL4"/>
    <property type="match status" value="1"/>
</dbReference>
<sequence>MPRESGVPGPHPGIGRLCIADCFVKGAASVYVKESRRKMAQTTFRIMAPATFPLSPPAPRRARLRAPIACQYCRGRKVRCDLNKRGSRCTNCELDDVQCQVANTRRRRSTVVPSTSTVSGSVSTTTVDMLSVQEPTVSPGRIVHSQADDNLASETVTLLTSTNGDSEAQAPLQQQAGSSEEDNGMSPDMMEDLPADTPQIGSLAMVPDLDPMPWKLPSFIKPISPDTSHSALNYLAAEGAFWLPEGELRQALVDACFEFITPYMPSLDRSELLGYVDVSLDHAPDQPCQKTIDCPSPREARRSFYRRARLLYDFDVDTSSVEVLHALLLMSFWYEDPNDSKAAAYWVGAHVYHAQQFGVQEKALAAHPAQGFYRRLWWSAYIRDALISMGLRLQPRMRSLIPVLTPDDFKARGDFLTRSELDRATLSSRMAELCVCINQTMSEDESPHHPPPRNRTEMLDLRLDAWHRAYCSDSATPCSRELEYDATRGITVGRLLMIMTYYTVISTLHLPEISQSLVAPAPGSVRGPKTQKSYNKVQTAVYKVSVLADVVLKKGLINYMSTQGITCVLPAASILLLNLKSPSRRLHDQSAAGLCTCMRFLERLGERYSASEAVLGNLKAAVDKSKICLRQEDATPRRDSESPRDQEPSPGRRPAQHQTTSNYALPHYSGDQAPAEESGDYAVHMPLFTNNIPDHGEDTMLLDFQKEPLFHQMSNFLELESEFFTQLATSMDSASREDDSMSFIHDLELVG</sequence>
<dbReference type="PANTHER" id="PTHR47425">
    <property type="entry name" value="FARB-RELATED"/>
    <property type="match status" value="1"/>
</dbReference>
<dbReference type="PANTHER" id="PTHR47425:SF2">
    <property type="entry name" value="FARB-RELATED"/>
    <property type="match status" value="1"/>
</dbReference>
<evidence type="ECO:0000256" key="2">
    <source>
        <dbReference type="ARBA" id="ARBA00023242"/>
    </source>
</evidence>
<feature type="compositionally biased region" description="Polar residues" evidence="3">
    <location>
        <begin position="165"/>
        <end position="178"/>
    </location>
</feature>
<keyword evidence="2" id="KW-0539">Nucleus</keyword>
<organism evidence="5 6">
    <name type="scientific">Fusarium euwallaceae</name>
    <dbReference type="NCBI Taxonomy" id="1147111"/>
    <lineage>
        <taxon>Eukaryota</taxon>
        <taxon>Fungi</taxon>
        <taxon>Dikarya</taxon>
        <taxon>Ascomycota</taxon>
        <taxon>Pezizomycotina</taxon>
        <taxon>Sordariomycetes</taxon>
        <taxon>Hypocreomycetidae</taxon>
        <taxon>Hypocreales</taxon>
        <taxon>Nectriaceae</taxon>
        <taxon>Fusarium</taxon>
        <taxon>Fusarium solani species complex</taxon>
    </lineage>
</organism>
<dbReference type="PROSITE" id="PS00463">
    <property type="entry name" value="ZN2_CY6_FUNGAL_1"/>
    <property type="match status" value="1"/>
</dbReference>
<dbReference type="CDD" id="cd00067">
    <property type="entry name" value="GAL4"/>
    <property type="match status" value="1"/>
</dbReference>
<dbReference type="CDD" id="cd12148">
    <property type="entry name" value="fungal_TF_MHR"/>
    <property type="match status" value="1"/>
</dbReference>
<dbReference type="EMBL" id="MIKF01000005">
    <property type="protein sequence ID" value="RTE84758.1"/>
    <property type="molecule type" value="Genomic_DNA"/>
</dbReference>
<accession>A0A430MA08</accession>
<dbReference type="InterPro" id="IPR001138">
    <property type="entry name" value="Zn2Cys6_DnaBD"/>
</dbReference>